<accession>A0A517PYP6</accession>
<protein>
    <submittedName>
        <fullName evidence="1">Uncharacterized protein</fullName>
    </submittedName>
</protein>
<evidence type="ECO:0000313" key="1">
    <source>
        <dbReference type="EMBL" id="QDT24519.1"/>
    </source>
</evidence>
<reference evidence="1 2" key="1">
    <citation type="submission" date="2019-02" db="EMBL/GenBank/DDBJ databases">
        <title>Deep-cultivation of Planctomycetes and their phenomic and genomic characterization uncovers novel biology.</title>
        <authorList>
            <person name="Wiegand S."/>
            <person name="Jogler M."/>
            <person name="Boedeker C."/>
            <person name="Pinto D."/>
            <person name="Vollmers J."/>
            <person name="Rivas-Marin E."/>
            <person name="Kohn T."/>
            <person name="Peeters S.H."/>
            <person name="Heuer A."/>
            <person name="Rast P."/>
            <person name="Oberbeckmann S."/>
            <person name="Bunk B."/>
            <person name="Jeske O."/>
            <person name="Meyerdierks A."/>
            <person name="Storesund J.E."/>
            <person name="Kallscheuer N."/>
            <person name="Luecker S."/>
            <person name="Lage O.M."/>
            <person name="Pohl T."/>
            <person name="Merkel B.J."/>
            <person name="Hornburger P."/>
            <person name="Mueller R.-W."/>
            <person name="Bruemmer F."/>
            <person name="Labrenz M."/>
            <person name="Spormann A.M."/>
            <person name="Op den Camp H."/>
            <person name="Overmann J."/>
            <person name="Amann R."/>
            <person name="Jetten M.S.M."/>
            <person name="Mascher T."/>
            <person name="Medema M.H."/>
            <person name="Devos D.P."/>
            <person name="Kaster A.-K."/>
            <person name="Ovreas L."/>
            <person name="Rohde M."/>
            <person name="Galperin M.Y."/>
            <person name="Jogler C."/>
        </authorList>
    </citation>
    <scope>NUCLEOTIDE SEQUENCE [LARGE SCALE GENOMIC DNA]</scope>
    <source>
        <strain evidence="1 2">HG66A1</strain>
    </source>
</reference>
<keyword evidence="2" id="KW-1185">Reference proteome</keyword>
<dbReference type="OrthoDB" id="289988at2"/>
<dbReference type="EMBL" id="CP036266">
    <property type="protein sequence ID" value="QDT24519.1"/>
    <property type="molecule type" value="Genomic_DNA"/>
</dbReference>
<gene>
    <name evidence="1" type="ORF">HG66A1_63530</name>
</gene>
<organism evidence="1 2">
    <name type="scientific">Gimesia chilikensis</name>
    <dbReference type="NCBI Taxonomy" id="2605989"/>
    <lineage>
        <taxon>Bacteria</taxon>
        <taxon>Pseudomonadati</taxon>
        <taxon>Planctomycetota</taxon>
        <taxon>Planctomycetia</taxon>
        <taxon>Planctomycetales</taxon>
        <taxon>Planctomycetaceae</taxon>
        <taxon>Gimesia</taxon>
    </lineage>
</organism>
<dbReference type="AlphaFoldDB" id="A0A517PYP6"/>
<sequence precursor="true">MKLLRILPLILMLASPLLGAEPAPEDDYQAVAGKWVRNDQAGNGSPLQVEQEIIGKKSIVRVFDLNGKLIHEHQAQFRLQRMEDVNVFVYFDLEVTAGPNKGKRQPQPRSFAYRIRKNQFIQVEGLLREDPSPARMLIWLKKTPPQPDV</sequence>
<proteinExistence type="predicted"/>
<accession>A0A5A8B3N5</accession>
<dbReference type="Proteomes" id="UP000320421">
    <property type="component" value="Chromosome"/>
</dbReference>
<evidence type="ECO:0000313" key="2">
    <source>
        <dbReference type="Proteomes" id="UP000320421"/>
    </source>
</evidence>
<name>A0A517PYP6_9PLAN</name>
<dbReference type="RefSeq" id="WP_145193273.1">
    <property type="nucleotide sequence ID" value="NZ_CP036266.1"/>
</dbReference>